<dbReference type="GO" id="GO:0015129">
    <property type="term" value="F:lactate transmembrane transporter activity"/>
    <property type="evidence" value="ECO:0007669"/>
    <property type="project" value="UniProtKB-UniRule"/>
</dbReference>
<evidence type="ECO:0000256" key="1">
    <source>
        <dbReference type="ARBA" id="ARBA00004651"/>
    </source>
</evidence>
<keyword evidence="3 8" id="KW-0813">Transport</keyword>
<feature type="transmembrane region" description="Helical" evidence="8">
    <location>
        <begin position="425"/>
        <end position="448"/>
    </location>
</feature>
<evidence type="ECO:0000256" key="6">
    <source>
        <dbReference type="ARBA" id="ARBA00022989"/>
    </source>
</evidence>
<evidence type="ECO:0000256" key="3">
    <source>
        <dbReference type="ARBA" id="ARBA00022448"/>
    </source>
</evidence>
<keyword evidence="4 8" id="KW-1003">Cell membrane</keyword>
<protein>
    <recommendedName>
        <fullName evidence="8">L-lactate permease</fullName>
    </recommendedName>
</protein>
<dbReference type="GO" id="GO:0005886">
    <property type="term" value="C:plasma membrane"/>
    <property type="evidence" value="ECO:0007669"/>
    <property type="project" value="UniProtKB-SubCell"/>
</dbReference>
<dbReference type="NCBIfam" id="TIGR00795">
    <property type="entry name" value="lctP"/>
    <property type="match status" value="1"/>
</dbReference>
<dbReference type="Proteomes" id="UP000050430">
    <property type="component" value="Unassembled WGS sequence"/>
</dbReference>
<evidence type="ECO:0000256" key="7">
    <source>
        <dbReference type="ARBA" id="ARBA00023136"/>
    </source>
</evidence>
<feature type="transmembrane region" description="Helical" evidence="8">
    <location>
        <begin position="117"/>
        <end position="150"/>
    </location>
</feature>
<comment type="subcellular location">
    <subcellularLocation>
        <location evidence="1 8">Cell membrane</location>
        <topology evidence="1 8">Multi-pass membrane protein</topology>
    </subcellularLocation>
</comment>
<comment type="function">
    <text evidence="8">Uptake of L-lactate across the membrane. Can also transport D-lactate and glycolate.</text>
</comment>
<evidence type="ECO:0000256" key="2">
    <source>
        <dbReference type="ARBA" id="ARBA00010100"/>
    </source>
</evidence>
<keyword evidence="5 8" id="KW-0812">Transmembrane</keyword>
<evidence type="ECO:0000256" key="8">
    <source>
        <dbReference type="RuleBase" id="RU365092"/>
    </source>
</evidence>
<dbReference type="PANTHER" id="PTHR30003:SF0">
    <property type="entry name" value="GLYCOLATE PERMEASE GLCA-RELATED"/>
    <property type="match status" value="1"/>
</dbReference>
<feature type="transmembrane region" description="Helical" evidence="8">
    <location>
        <begin position="512"/>
        <end position="537"/>
    </location>
</feature>
<feature type="transmembrane region" description="Helical" evidence="8">
    <location>
        <begin position="194"/>
        <end position="215"/>
    </location>
</feature>
<dbReference type="Pfam" id="PF02652">
    <property type="entry name" value="Lactate_perm"/>
    <property type="match status" value="1"/>
</dbReference>
<dbReference type="InterPro" id="IPR003804">
    <property type="entry name" value="Lactate_perm"/>
</dbReference>
<evidence type="ECO:0000313" key="10">
    <source>
        <dbReference type="Proteomes" id="UP000050430"/>
    </source>
</evidence>
<dbReference type="PANTHER" id="PTHR30003">
    <property type="entry name" value="L-LACTATE PERMEASE"/>
    <property type="match status" value="1"/>
</dbReference>
<sequence>MPWQQTYDPLHNMALTTLAALAPVVILLGCLALFHIKAHYAALLGLASALIVALFVFQMPAPQAAAAAIYGAAYGLLPIGWIIVNVIFLYQLANRKGAFAILQENLTAITQDRRLQLLLVSFCFGAFFEGAAGFGTPVAITASMLIGLGFGPLQASGLSLIANTAPVPFAALGTPILALQAVTGFDLRTLSSVIAWQLLIFDIIIPFWLIWAFAGWKRMLEIWPALLVSGISFGLSQIVIATLHGPWLVTIVGSLVSIISLVVFLRYWKPKTIYRFESDSEGGKTKSQHHYSRKQTLQAWLPWVVLSVMIFLWGLPSIKSWFDSFSTIKVPVPYLHEMVMRMPPVVPEPTKEAAVFNINFLSATGTGILIAAMISARILGYSIRETVHVYAATLKQVRFSLLTIMAMLALGYVTRYSGLDASLGLTFAMTGWMYPFFGTLLGWLGVALTGSDTSSNVLFGSLQKLTASQVGVNPVLMAAANSSGGVMGKMIDAQSIVVASTATKWYGHEGDILRYVFFHSIALAFLVGLVVMAMAYIPGLAVLLPAG</sequence>
<evidence type="ECO:0000256" key="5">
    <source>
        <dbReference type="ARBA" id="ARBA00022692"/>
    </source>
</evidence>
<dbReference type="OrthoDB" id="9761056at2"/>
<dbReference type="GO" id="GO:0015295">
    <property type="term" value="F:solute:proton symporter activity"/>
    <property type="evidence" value="ECO:0007669"/>
    <property type="project" value="TreeGrafter"/>
</dbReference>
<dbReference type="EMBL" id="LGCK01000012">
    <property type="protein sequence ID" value="KPL71047.1"/>
    <property type="molecule type" value="Genomic_DNA"/>
</dbReference>
<accession>A0A0P6WXE9</accession>
<dbReference type="AlphaFoldDB" id="A0A0P6WXE9"/>
<organism evidence="9 10">
    <name type="scientific">Leptolinea tardivitalis</name>
    <dbReference type="NCBI Taxonomy" id="229920"/>
    <lineage>
        <taxon>Bacteria</taxon>
        <taxon>Bacillati</taxon>
        <taxon>Chloroflexota</taxon>
        <taxon>Anaerolineae</taxon>
        <taxon>Anaerolineales</taxon>
        <taxon>Anaerolineaceae</taxon>
        <taxon>Leptolinea</taxon>
    </lineage>
</organism>
<name>A0A0P6WXE9_9CHLR</name>
<keyword evidence="7 8" id="KW-0472">Membrane</keyword>
<feature type="transmembrane region" description="Helical" evidence="8">
    <location>
        <begin position="354"/>
        <end position="376"/>
    </location>
</feature>
<dbReference type="RefSeq" id="WP_062422783.1">
    <property type="nucleotide sequence ID" value="NZ_BBYA01000011.1"/>
</dbReference>
<keyword evidence="10" id="KW-1185">Reference proteome</keyword>
<feature type="transmembrane region" description="Helical" evidence="8">
    <location>
        <begin position="222"/>
        <end position="241"/>
    </location>
</feature>
<evidence type="ECO:0000313" key="9">
    <source>
        <dbReference type="EMBL" id="KPL71047.1"/>
    </source>
</evidence>
<feature type="transmembrane region" description="Helical" evidence="8">
    <location>
        <begin position="247"/>
        <end position="268"/>
    </location>
</feature>
<feature type="transmembrane region" description="Helical" evidence="8">
    <location>
        <begin position="12"/>
        <end position="34"/>
    </location>
</feature>
<comment type="similarity">
    <text evidence="2 8">Belongs to the lactate permease family.</text>
</comment>
<evidence type="ECO:0000256" key="4">
    <source>
        <dbReference type="ARBA" id="ARBA00022475"/>
    </source>
</evidence>
<feature type="transmembrane region" description="Helical" evidence="8">
    <location>
        <begin position="297"/>
        <end position="315"/>
    </location>
</feature>
<proteinExistence type="inferred from homology"/>
<feature type="transmembrane region" description="Helical" evidence="8">
    <location>
        <begin position="397"/>
        <end position="413"/>
    </location>
</feature>
<feature type="transmembrane region" description="Helical" evidence="8">
    <location>
        <begin position="41"/>
        <end position="61"/>
    </location>
</feature>
<dbReference type="STRING" id="229920.ADM99_12230"/>
<dbReference type="PATRIC" id="fig|229920.5.peg.2770"/>
<gene>
    <name evidence="9" type="ORF">ADM99_12230</name>
</gene>
<keyword evidence="6 8" id="KW-1133">Transmembrane helix</keyword>
<comment type="caution">
    <text evidence="9">The sequence shown here is derived from an EMBL/GenBank/DDBJ whole genome shotgun (WGS) entry which is preliminary data.</text>
</comment>
<feature type="transmembrane region" description="Helical" evidence="8">
    <location>
        <begin position="67"/>
        <end position="90"/>
    </location>
</feature>
<reference evidence="9 10" key="1">
    <citation type="submission" date="2015-07" db="EMBL/GenBank/DDBJ databases">
        <title>Genome sequence of Leptolinea tardivitalis DSM 16556.</title>
        <authorList>
            <person name="Hemp J."/>
            <person name="Ward L.M."/>
            <person name="Pace L.A."/>
            <person name="Fischer W.W."/>
        </authorList>
    </citation>
    <scope>NUCLEOTIDE SEQUENCE [LARGE SCALE GENOMIC DNA]</scope>
    <source>
        <strain evidence="9 10">YMTK-2</strain>
    </source>
</reference>